<dbReference type="Proteomes" id="UP000072741">
    <property type="component" value="Unassembled WGS sequence"/>
</dbReference>
<name>A0A147H4C7_9BURK</name>
<evidence type="ECO:0000256" key="1">
    <source>
        <dbReference type="ARBA" id="ARBA00010982"/>
    </source>
</evidence>
<evidence type="ECO:0000313" key="8">
    <source>
        <dbReference type="EMBL" id="KTT24795.1"/>
    </source>
</evidence>
<dbReference type="PROSITE" id="PS00737">
    <property type="entry name" value="THIOLASE_2"/>
    <property type="match status" value="1"/>
</dbReference>
<proteinExistence type="inferred from homology"/>
<dbReference type="AlphaFoldDB" id="A0A147H4C7"/>
<dbReference type="OrthoDB" id="8523144at2"/>
<protein>
    <submittedName>
        <fullName evidence="8">Acetyl-CoA acetyltransferase</fullName>
        <ecNumber evidence="8">2.3.1.9</ecNumber>
    </submittedName>
</protein>
<comment type="caution">
    <text evidence="8">The sequence shown here is derived from an EMBL/GenBank/DDBJ whole genome shotgun (WGS) entry which is preliminary data.</text>
</comment>
<dbReference type="Gene3D" id="3.40.47.10">
    <property type="match status" value="2"/>
</dbReference>
<dbReference type="Pfam" id="PF00108">
    <property type="entry name" value="Thiolase_N"/>
    <property type="match status" value="1"/>
</dbReference>
<evidence type="ECO:0000256" key="3">
    <source>
        <dbReference type="ARBA" id="ARBA00023315"/>
    </source>
</evidence>
<accession>A0A147H4C7</accession>
<evidence type="ECO:0000256" key="5">
    <source>
        <dbReference type="RuleBase" id="RU003557"/>
    </source>
</evidence>
<dbReference type="Pfam" id="PF02803">
    <property type="entry name" value="Thiolase_C"/>
    <property type="match status" value="1"/>
</dbReference>
<gene>
    <name evidence="8" type="ORF">NS331_05685</name>
</gene>
<sequence length="402" mass="42014">MTDAFILDAVRTPRGKGRASGRLHEVPPARLAAVTLDALRTRNGFAPEQINDVILGCGEPSLEQASNIAKAATLATPGFREVPGVQLNRFCGSGLEACSFASAMVMAGQADLMIGGGVESMSRVPMFAGGGAWVTDPQITLPNRLVPQGISADLIATLHGYSRRDVDAYAAESQRRAAAAWAEGRFARSVVPVKDMHGNLLLDRDEHVRGDTTVESLAQLEPSFTQLGEKMGFDAVAIQRYPQVGAISHVHHAGNSSGIVDGASAVLIGSRAMADRLGLRPRARVRSFGAVGSEPTIMLTAPAAAAEAALRRAGMTASDIDLFECNEAFAAVVLRFMEALGVPHDKVNVNGGAIAMGHPLGATGGMLLGTVLDELERRDLATGLVTLCVGGGMGSVMVIERV</sequence>
<feature type="active site" description="Proton acceptor" evidence="4">
    <location>
        <position position="388"/>
    </location>
</feature>
<dbReference type="PATRIC" id="fig|433924.3.peg.3005"/>
<feature type="active site" description="Acyl-thioester intermediate" evidence="4">
    <location>
        <position position="91"/>
    </location>
</feature>
<keyword evidence="9" id="KW-1185">Reference proteome</keyword>
<dbReference type="InterPro" id="IPR002155">
    <property type="entry name" value="Thiolase"/>
</dbReference>
<dbReference type="InterPro" id="IPR016039">
    <property type="entry name" value="Thiolase-like"/>
</dbReference>
<dbReference type="InterPro" id="IPR020617">
    <property type="entry name" value="Thiolase_C"/>
</dbReference>
<keyword evidence="3 5" id="KW-0012">Acyltransferase</keyword>
<dbReference type="InterPro" id="IPR020613">
    <property type="entry name" value="Thiolase_CS"/>
</dbReference>
<dbReference type="GO" id="GO:0003985">
    <property type="term" value="F:acetyl-CoA C-acetyltransferase activity"/>
    <property type="evidence" value="ECO:0007669"/>
    <property type="project" value="UniProtKB-EC"/>
</dbReference>
<comment type="similarity">
    <text evidence="1 5">Belongs to the thiolase-like superfamily. Thiolase family.</text>
</comment>
<dbReference type="RefSeq" id="WP_058641032.1">
    <property type="nucleotide sequence ID" value="NZ_LDSL01000038.1"/>
</dbReference>
<dbReference type="PIRSF" id="PIRSF000429">
    <property type="entry name" value="Ac-CoA_Ac_transf"/>
    <property type="match status" value="1"/>
</dbReference>
<feature type="active site" description="Proton acceptor" evidence="4">
    <location>
        <position position="358"/>
    </location>
</feature>
<organism evidence="8 9">
    <name type="scientific">Pseudacidovorax intermedius</name>
    <dbReference type="NCBI Taxonomy" id="433924"/>
    <lineage>
        <taxon>Bacteria</taxon>
        <taxon>Pseudomonadati</taxon>
        <taxon>Pseudomonadota</taxon>
        <taxon>Betaproteobacteria</taxon>
        <taxon>Burkholderiales</taxon>
        <taxon>Comamonadaceae</taxon>
        <taxon>Pseudacidovorax</taxon>
    </lineage>
</organism>
<evidence type="ECO:0000256" key="2">
    <source>
        <dbReference type="ARBA" id="ARBA00022679"/>
    </source>
</evidence>
<dbReference type="PANTHER" id="PTHR43365">
    <property type="entry name" value="BLR7806 PROTEIN"/>
    <property type="match status" value="1"/>
</dbReference>
<evidence type="ECO:0000259" key="7">
    <source>
        <dbReference type="Pfam" id="PF02803"/>
    </source>
</evidence>
<dbReference type="InterPro" id="IPR020616">
    <property type="entry name" value="Thiolase_N"/>
</dbReference>
<reference evidence="8 9" key="1">
    <citation type="journal article" date="2016" name="Front. Microbiol.">
        <title>Genomic Resource of Rice Seed Associated Bacteria.</title>
        <authorList>
            <person name="Midha S."/>
            <person name="Bansal K."/>
            <person name="Sharma S."/>
            <person name="Kumar N."/>
            <person name="Patil P.P."/>
            <person name="Chaudhry V."/>
            <person name="Patil P.B."/>
        </authorList>
    </citation>
    <scope>NUCLEOTIDE SEQUENCE [LARGE SCALE GENOMIC DNA]</scope>
    <source>
        <strain evidence="8 9">NS331</strain>
    </source>
</reference>
<dbReference type="PANTHER" id="PTHR43365:SF1">
    <property type="entry name" value="ACETYL-COA C-ACYLTRANSFERASE"/>
    <property type="match status" value="1"/>
</dbReference>
<dbReference type="NCBIfam" id="NF006090">
    <property type="entry name" value="PRK08242.1"/>
    <property type="match status" value="1"/>
</dbReference>
<dbReference type="SUPFAM" id="SSF53901">
    <property type="entry name" value="Thiolase-like"/>
    <property type="match status" value="2"/>
</dbReference>
<dbReference type="EC" id="2.3.1.9" evidence="8"/>
<keyword evidence="2 5" id="KW-0808">Transferase</keyword>
<dbReference type="EMBL" id="LDSL01000038">
    <property type="protein sequence ID" value="KTT24795.1"/>
    <property type="molecule type" value="Genomic_DNA"/>
</dbReference>
<dbReference type="NCBIfam" id="TIGR01930">
    <property type="entry name" value="AcCoA-C-Actrans"/>
    <property type="match status" value="1"/>
</dbReference>
<feature type="domain" description="Thiolase C-terminal" evidence="7">
    <location>
        <begin position="280"/>
        <end position="401"/>
    </location>
</feature>
<evidence type="ECO:0000256" key="4">
    <source>
        <dbReference type="PIRSR" id="PIRSR000429-1"/>
    </source>
</evidence>
<feature type="domain" description="Thiolase N-terminal" evidence="6">
    <location>
        <begin position="5"/>
        <end position="228"/>
    </location>
</feature>
<evidence type="ECO:0000259" key="6">
    <source>
        <dbReference type="Pfam" id="PF00108"/>
    </source>
</evidence>
<evidence type="ECO:0000313" key="9">
    <source>
        <dbReference type="Proteomes" id="UP000072741"/>
    </source>
</evidence>
<dbReference type="CDD" id="cd00751">
    <property type="entry name" value="thiolase"/>
    <property type="match status" value="1"/>
</dbReference>